<organism evidence="1">
    <name type="scientific">Rhizophora mucronata</name>
    <name type="common">Asiatic mangrove</name>
    <dbReference type="NCBI Taxonomy" id="61149"/>
    <lineage>
        <taxon>Eukaryota</taxon>
        <taxon>Viridiplantae</taxon>
        <taxon>Streptophyta</taxon>
        <taxon>Embryophyta</taxon>
        <taxon>Tracheophyta</taxon>
        <taxon>Spermatophyta</taxon>
        <taxon>Magnoliopsida</taxon>
        <taxon>eudicotyledons</taxon>
        <taxon>Gunneridae</taxon>
        <taxon>Pentapetalae</taxon>
        <taxon>rosids</taxon>
        <taxon>fabids</taxon>
        <taxon>Malpighiales</taxon>
        <taxon>Rhizophoraceae</taxon>
        <taxon>Rhizophora</taxon>
    </lineage>
</organism>
<sequence length="40" mass="4734">MGLLKSFLFRAAHCKPGWEPEVGVTSSCFQCHQWWFTCWK</sequence>
<protein>
    <submittedName>
        <fullName evidence="1">Enolase</fullName>
    </submittedName>
</protein>
<dbReference type="EMBL" id="GGEC01048729">
    <property type="protein sequence ID" value="MBX29213.1"/>
    <property type="molecule type" value="Transcribed_RNA"/>
</dbReference>
<reference evidence="1" key="1">
    <citation type="submission" date="2018-02" db="EMBL/GenBank/DDBJ databases">
        <title>Rhizophora mucronata_Transcriptome.</title>
        <authorList>
            <person name="Meera S.P."/>
            <person name="Sreeshan A."/>
            <person name="Augustine A."/>
        </authorList>
    </citation>
    <scope>NUCLEOTIDE SEQUENCE</scope>
    <source>
        <tissue evidence="1">Leaf</tissue>
    </source>
</reference>
<proteinExistence type="predicted"/>
<dbReference type="AlphaFoldDB" id="A0A2P2MG85"/>
<accession>A0A2P2MG85</accession>
<name>A0A2P2MG85_RHIMU</name>
<evidence type="ECO:0000313" key="1">
    <source>
        <dbReference type="EMBL" id="MBX29213.1"/>
    </source>
</evidence>